<comment type="similarity">
    <text evidence="2">Belongs to the threonine aldolase family.</text>
</comment>
<proteinExistence type="inferred from homology"/>
<reference evidence="6" key="1">
    <citation type="submission" date="2018-05" db="EMBL/GenBank/DDBJ databases">
        <authorList>
            <person name="Lanie J.A."/>
            <person name="Ng W.-L."/>
            <person name="Kazmierczak K.M."/>
            <person name="Andrzejewski T.M."/>
            <person name="Davidsen T.M."/>
            <person name="Wayne K.J."/>
            <person name="Tettelin H."/>
            <person name="Glass J.I."/>
            <person name="Rusch D."/>
            <person name="Podicherti R."/>
            <person name="Tsui H.-C.T."/>
            <person name="Winkler M.E."/>
        </authorList>
    </citation>
    <scope>NUCLEOTIDE SEQUENCE</scope>
</reference>
<accession>A0A381N108</accession>
<dbReference type="InterPro" id="IPR015422">
    <property type="entry name" value="PyrdxlP-dep_Trfase_small"/>
</dbReference>
<feature type="domain" description="Aromatic amino acid beta-eliminating lyase/threonine aldolase" evidence="5">
    <location>
        <begin position="15"/>
        <end position="303"/>
    </location>
</feature>
<dbReference type="PIRSF" id="PIRSF017617">
    <property type="entry name" value="Thr_aldolase"/>
    <property type="match status" value="1"/>
</dbReference>
<dbReference type="AlphaFoldDB" id="A0A381N108"/>
<dbReference type="GO" id="GO:0008732">
    <property type="term" value="F:L-allo-threonine aldolase activity"/>
    <property type="evidence" value="ECO:0007669"/>
    <property type="project" value="TreeGrafter"/>
</dbReference>
<dbReference type="FunFam" id="3.40.640.10:FF:000030">
    <property type="entry name" value="Low-specificity L-threonine aldolase"/>
    <property type="match status" value="1"/>
</dbReference>
<protein>
    <recommendedName>
        <fullName evidence="5">Aromatic amino acid beta-eliminating lyase/threonine aldolase domain-containing protein</fullName>
    </recommendedName>
</protein>
<dbReference type="SUPFAM" id="SSF53383">
    <property type="entry name" value="PLP-dependent transferases"/>
    <property type="match status" value="1"/>
</dbReference>
<evidence type="ECO:0000259" key="5">
    <source>
        <dbReference type="Pfam" id="PF01212"/>
    </source>
</evidence>
<dbReference type="PANTHER" id="PTHR48097:SF9">
    <property type="entry name" value="L-THREONINE ALDOLASE"/>
    <property type="match status" value="1"/>
</dbReference>
<dbReference type="Gene3D" id="3.90.1150.10">
    <property type="entry name" value="Aspartate Aminotransferase, domain 1"/>
    <property type="match status" value="1"/>
</dbReference>
<dbReference type="FunFam" id="3.90.1150.10:FF:000041">
    <property type="entry name" value="Low-specificity L-threonine aldolase"/>
    <property type="match status" value="1"/>
</dbReference>
<dbReference type="Pfam" id="PF01212">
    <property type="entry name" value="Beta_elim_lyase"/>
    <property type="match status" value="1"/>
</dbReference>
<dbReference type="InterPro" id="IPR001597">
    <property type="entry name" value="ArAA_b-elim_lyase/Thr_aldolase"/>
</dbReference>
<dbReference type="EMBL" id="UINC01000056">
    <property type="protein sequence ID" value="SUZ48205.1"/>
    <property type="molecule type" value="Genomic_DNA"/>
</dbReference>
<dbReference type="PANTHER" id="PTHR48097">
    <property type="entry name" value="L-THREONINE ALDOLASE-RELATED"/>
    <property type="match status" value="1"/>
</dbReference>
<dbReference type="InterPro" id="IPR015421">
    <property type="entry name" value="PyrdxlP-dep_Trfase_major"/>
</dbReference>
<sequence length="360" mass="38730">MASIIRSQYNLFMIDLRSDTVTRPTAEMRLAIASAEVGDDVYGDDPTVLALERRTADLLGKEAAIYMPTGTMTNQVALRTHTEAGDEVLTDSQAHVSQAESGAPAAINGVMLRYLPSQRGIFGGDDVRRAIFSPHKFNPKTLVSPTRLVWIENTHNAGGGSVWPIERIEEVTNTAREMGLALHLDGARLWHASIASGVTEAEYSNPFDSVSVCFSKGLGAPVGSALAGSAKFIARARRFKAMFGGGFRQAGIIAAGAIYALDHHRPRLADDHRHAKAFAEGLLQLPGIEIDPTAVETNIVRFRVTASSASQLVESCHEKGLYMLPTGPDNVRAIMHLDISDQQAQEAVKIVASAVNNCLS</sequence>
<evidence type="ECO:0000256" key="2">
    <source>
        <dbReference type="ARBA" id="ARBA00006966"/>
    </source>
</evidence>
<evidence type="ECO:0000256" key="3">
    <source>
        <dbReference type="ARBA" id="ARBA00022898"/>
    </source>
</evidence>
<dbReference type="Gene3D" id="3.40.640.10">
    <property type="entry name" value="Type I PLP-dependent aspartate aminotransferase-like (Major domain)"/>
    <property type="match status" value="1"/>
</dbReference>
<dbReference type="NCBIfam" id="NF041359">
    <property type="entry name" value="GntG_guanitoxin"/>
    <property type="match status" value="1"/>
</dbReference>
<organism evidence="6">
    <name type="scientific">marine metagenome</name>
    <dbReference type="NCBI Taxonomy" id="408172"/>
    <lineage>
        <taxon>unclassified sequences</taxon>
        <taxon>metagenomes</taxon>
        <taxon>ecological metagenomes</taxon>
    </lineage>
</organism>
<evidence type="ECO:0000313" key="6">
    <source>
        <dbReference type="EMBL" id="SUZ48205.1"/>
    </source>
</evidence>
<comment type="cofactor">
    <cofactor evidence="1">
        <name>pyridoxal 5'-phosphate</name>
        <dbReference type="ChEBI" id="CHEBI:597326"/>
    </cofactor>
</comment>
<evidence type="ECO:0000256" key="1">
    <source>
        <dbReference type="ARBA" id="ARBA00001933"/>
    </source>
</evidence>
<dbReference type="GO" id="GO:0005829">
    <property type="term" value="C:cytosol"/>
    <property type="evidence" value="ECO:0007669"/>
    <property type="project" value="TreeGrafter"/>
</dbReference>
<keyword evidence="3" id="KW-0663">Pyridoxal phosphate</keyword>
<keyword evidence="4" id="KW-0456">Lyase</keyword>
<gene>
    <name evidence="6" type="ORF">METZ01_LOCUS1059</name>
</gene>
<dbReference type="InterPro" id="IPR023603">
    <property type="entry name" value="Low_specificity_L-TA-like"/>
</dbReference>
<dbReference type="GO" id="GO:0006567">
    <property type="term" value="P:L-threonine catabolic process"/>
    <property type="evidence" value="ECO:0007669"/>
    <property type="project" value="TreeGrafter"/>
</dbReference>
<name>A0A381N108_9ZZZZ</name>
<dbReference type="GO" id="GO:0006545">
    <property type="term" value="P:glycine biosynthetic process"/>
    <property type="evidence" value="ECO:0007669"/>
    <property type="project" value="TreeGrafter"/>
</dbReference>
<dbReference type="InterPro" id="IPR015424">
    <property type="entry name" value="PyrdxlP-dep_Trfase"/>
</dbReference>
<evidence type="ECO:0000256" key="4">
    <source>
        <dbReference type="ARBA" id="ARBA00023239"/>
    </source>
</evidence>